<sequence>MDPTPQQVRDSGTTIQLWQTQTTQHDDYYEEGTIGKIAKLCIEALECLIGSLSGLQFYPDGVRALRKHYITFKLWENGHEAMSGRLDRLLDGSQNLRRTLLGILHPLCKALQSAIGANQDTNLPLSSLAFLEATRKSFRKPKGLLEESDSEEDSVYEDDDNISWSGSDTEKDTEIEMQIKTRISVQWNASDFLDLVTEVKIYTDCLVDLNIALRYLAPDIAPGPIIHVRSEPDWHIDLVSAKFSKASRSPVEKLGVISWERYLRMRQTRESAIAIEAAKAAGLDFKDSGIGTMSRDRTNDSVRQAPNEEPVIYSSAAYANTILSFVTNLNEEDGVPIPPLPEEAKNGKTFTCDGCGRTDVIAVTNRAWRFSTTAFASRELWVDHLKTAHQLAPSQKVFECPLCLEGIKDEGNVILKHIARHLETISLAAFPRPIDLEMTSEDSEHTSNVYDHGSAVLDTISEEARSIAQGEDNLSPLYPSIPSNQQQAINAAAVLTSEQSVDASKQWHLSKKSPVFPIPSTPRTISEGGGRGGVGGGRNLHTWNCNKCGACNMYWFDMCPVCKRGINASADEHRR</sequence>
<comment type="caution">
    <text evidence="1">The sequence shown here is derived from an EMBL/GenBank/DDBJ whole genome shotgun (WGS) entry which is preliminary data.</text>
</comment>
<gene>
    <name evidence="1" type="ORF">OPT61_g4411</name>
</gene>
<accession>A0ACC2IE46</accession>
<name>A0ACC2IE46_9PLEO</name>
<evidence type="ECO:0000313" key="1">
    <source>
        <dbReference type="EMBL" id="KAJ8113476.1"/>
    </source>
</evidence>
<proteinExistence type="predicted"/>
<evidence type="ECO:0000313" key="2">
    <source>
        <dbReference type="Proteomes" id="UP001153331"/>
    </source>
</evidence>
<keyword evidence="2" id="KW-1185">Reference proteome</keyword>
<dbReference type="EMBL" id="JAPHNI010000251">
    <property type="protein sequence ID" value="KAJ8113476.1"/>
    <property type="molecule type" value="Genomic_DNA"/>
</dbReference>
<organism evidence="1 2">
    <name type="scientific">Boeremia exigua</name>
    <dbReference type="NCBI Taxonomy" id="749465"/>
    <lineage>
        <taxon>Eukaryota</taxon>
        <taxon>Fungi</taxon>
        <taxon>Dikarya</taxon>
        <taxon>Ascomycota</taxon>
        <taxon>Pezizomycotina</taxon>
        <taxon>Dothideomycetes</taxon>
        <taxon>Pleosporomycetidae</taxon>
        <taxon>Pleosporales</taxon>
        <taxon>Pleosporineae</taxon>
        <taxon>Didymellaceae</taxon>
        <taxon>Boeremia</taxon>
    </lineage>
</organism>
<dbReference type="Proteomes" id="UP001153331">
    <property type="component" value="Unassembled WGS sequence"/>
</dbReference>
<protein>
    <submittedName>
        <fullName evidence="1">Uncharacterized protein</fullName>
    </submittedName>
</protein>
<reference evidence="1" key="1">
    <citation type="submission" date="2022-11" db="EMBL/GenBank/DDBJ databases">
        <title>Genome Sequence of Boeremia exigua.</title>
        <authorList>
            <person name="Buettner E."/>
        </authorList>
    </citation>
    <scope>NUCLEOTIDE SEQUENCE</scope>
    <source>
        <strain evidence="1">CU02</strain>
    </source>
</reference>